<feature type="compositionally biased region" description="Polar residues" evidence="1">
    <location>
        <begin position="267"/>
        <end position="289"/>
    </location>
</feature>
<dbReference type="OrthoDB" id="4226666at2759"/>
<protein>
    <submittedName>
        <fullName evidence="2">Uncharacterized protein</fullName>
    </submittedName>
</protein>
<proteinExistence type="predicted"/>
<evidence type="ECO:0000256" key="1">
    <source>
        <dbReference type="SAM" id="MobiDB-lite"/>
    </source>
</evidence>
<dbReference type="Proteomes" id="UP000799444">
    <property type="component" value="Unassembled WGS sequence"/>
</dbReference>
<dbReference type="InterPro" id="IPR052973">
    <property type="entry name" value="Fungal_sec-metab_reg_TF"/>
</dbReference>
<accession>A0A9P4V8I4</accession>
<name>A0A9P4V8I4_9PLEO</name>
<feature type="region of interest" description="Disordered" evidence="1">
    <location>
        <begin position="21"/>
        <end position="93"/>
    </location>
</feature>
<reference evidence="2" key="1">
    <citation type="journal article" date="2020" name="Stud. Mycol.">
        <title>101 Dothideomycetes genomes: a test case for predicting lifestyles and emergence of pathogens.</title>
        <authorList>
            <person name="Haridas S."/>
            <person name="Albert R."/>
            <person name="Binder M."/>
            <person name="Bloem J."/>
            <person name="Labutti K."/>
            <person name="Salamov A."/>
            <person name="Andreopoulos B."/>
            <person name="Baker S."/>
            <person name="Barry K."/>
            <person name="Bills G."/>
            <person name="Bluhm B."/>
            <person name="Cannon C."/>
            <person name="Castanera R."/>
            <person name="Culley D."/>
            <person name="Daum C."/>
            <person name="Ezra D."/>
            <person name="Gonzalez J."/>
            <person name="Henrissat B."/>
            <person name="Kuo A."/>
            <person name="Liang C."/>
            <person name="Lipzen A."/>
            <person name="Lutzoni F."/>
            <person name="Magnuson J."/>
            <person name="Mondo S."/>
            <person name="Nolan M."/>
            <person name="Ohm R."/>
            <person name="Pangilinan J."/>
            <person name="Park H.-J."/>
            <person name="Ramirez L."/>
            <person name="Alfaro M."/>
            <person name="Sun H."/>
            <person name="Tritt A."/>
            <person name="Yoshinaga Y."/>
            <person name="Zwiers L.-H."/>
            <person name="Turgeon B."/>
            <person name="Goodwin S."/>
            <person name="Spatafora J."/>
            <person name="Crous P."/>
            <person name="Grigoriev I."/>
        </authorList>
    </citation>
    <scope>NUCLEOTIDE SEQUENCE</scope>
    <source>
        <strain evidence="2">CBS 125425</strain>
    </source>
</reference>
<dbReference type="AlphaFoldDB" id="A0A9P4V8I4"/>
<comment type="caution">
    <text evidence="2">The sequence shown here is derived from an EMBL/GenBank/DDBJ whole genome shotgun (WGS) entry which is preliminary data.</text>
</comment>
<keyword evidence="3" id="KW-1185">Reference proteome</keyword>
<gene>
    <name evidence="2" type="ORF">EJ04DRAFT_197310</name>
</gene>
<evidence type="ECO:0000313" key="3">
    <source>
        <dbReference type="Proteomes" id="UP000799444"/>
    </source>
</evidence>
<organism evidence="2 3">
    <name type="scientific">Polyplosphaeria fusca</name>
    <dbReference type="NCBI Taxonomy" id="682080"/>
    <lineage>
        <taxon>Eukaryota</taxon>
        <taxon>Fungi</taxon>
        <taxon>Dikarya</taxon>
        <taxon>Ascomycota</taxon>
        <taxon>Pezizomycotina</taxon>
        <taxon>Dothideomycetes</taxon>
        <taxon>Pleosporomycetidae</taxon>
        <taxon>Pleosporales</taxon>
        <taxon>Tetraplosphaeriaceae</taxon>
        <taxon>Polyplosphaeria</taxon>
    </lineage>
</organism>
<dbReference type="PANTHER" id="PTHR35392">
    <property type="entry name" value="ZN(II)2CYS6 TRANSCRIPTION FACTOR (EUROFUNG)-RELATED-RELATED"/>
    <property type="match status" value="1"/>
</dbReference>
<feature type="compositionally biased region" description="Polar residues" evidence="1">
    <location>
        <begin position="21"/>
        <end position="39"/>
    </location>
</feature>
<feature type="region of interest" description="Disordered" evidence="1">
    <location>
        <begin position="265"/>
        <end position="306"/>
    </location>
</feature>
<sequence>MASYNQTLYYQGHMVPPNTFAYQYDQQPKTPTSLHTRNGYSPVPSGPLSTPPRSRHPSQPAEQQFPDQMVYDEAGSSLSNSPTSTKTPPDHDQFDFDMLDGSFPTMVTTQTTEVGTQAEGMPMYFSDHVVDDAFQQTLDAQQYFAPFPPQPHQHHSMQPAQPYNNMYGQNYTRQPPRHDPWNVQGPLRNPNEARSSAVMFDLHTDPQPYPPSVSVDAPGWNNTALWIQNTNTTGVVSPDLSGPMPRADNWHGYNVLTQGLPLYDQNAMDTSPAESRSNSSPTDFRSNYSPIEIGVTEPSPSPDSQNFINFSQNSSYFTDRYITESHFSASPGTSVVGHANNSPYQSATSPQMSVPSPISDAVLYQHSDSSMNMDVYQRDDIDPRALQPPSPAQIHLTLRKPMAPSPPRTAALEVDHETEADAAAQTAAAARSLGNRTGGRALGTHLQAEVAKAAHDMRKIVACWHCVLQRDKCGPGDVCERCLKRSQRPNADCGLGCCRMKLVELVPSFLPTLYSQMHENGYLMQFADRHIAGWLGQEITVKMTCGQRAMPRFDVKVYEFRPKDQALLVSIQYRTDRRTFKRVEDRKHSPALGMQQINHSDEKKYDKYVNDIVENHLDDFAKLCWLEDDNDFQERLFRLMMQLKPQREDEKKLLKETFRLIVCTFIMSHTLTMAEETKFQHLEKMRSYTNPHAYIPRFTSPRLTNRQLKYFFHRLQRSILSTVLNKLQQIFKSSKGCDKWLAAFVAVVGMAMAHEDQQKTMHVVMDTKATTENLDRRDMQHAADKTCEEIDDRMRFISHLFRWKYNRRCNPLKDLEHDWEGEAGFGDANSVSFVRQVAQLVKENIDFLTVRQTISINHANQTKYTSRLVGQFLLAFWLPQ</sequence>
<feature type="compositionally biased region" description="Polar residues" evidence="1">
    <location>
        <begin position="76"/>
        <end position="87"/>
    </location>
</feature>
<dbReference type="PANTHER" id="PTHR35392:SF1">
    <property type="entry name" value="ZN(II)2CYS6 TRANSCRIPTION FACTOR (EUROFUNG)"/>
    <property type="match status" value="1"/>
</dbReference>
<evidence type="ECO:0000313" key="2">
    <source>
        <dbReference type="EMBL" id="KAF2740368.1"/>
    </source>
</evidence>
<dbReference type="EMBL" id="ML996100">
    <property type="protein sequence ID" value="KAF2740368.1"/>
    <property type="molecule type" value="Genomic_DNA"/>
</dbReference>